<dbReference type="InterPro" id="IPR006073">
    <property type="entry name" value="GTP-bd"/>
</dbReference>
<dbReference type="InterPro" id="IPR025121">
    <property type="entry name" value="GTPase_HflX_N"/>
</dbReference>
<feature type="region of interest" description="Disordered" evidence="7">
    <location>
        <begin position="320"/>
        <end position="341"/>
    </location>
</feature>
<feature type="domain" description="Hflx-type G" evidence="8">
    <location>
        <begin position="371"/>
        <end position="536"/>
    </location>
</feature>
<comment type="subunit">
    <text evidence="6">Monomer. Associates with the 50S ribosomal subunit.</text>
</comment>
<dbReference type="GO" id="GO:0005525">
    <property type="term" value="F:GTP binding"/>
    <property type="evidence" value="ECO:0007669"/>
    <property type="project" value="UniProtKB-UniRule"/>
</dbReference>
<keyword evidence="3 6" id="KW-0547">Nucleotide-binding</keyword>
<dbReference type="InterPro" id="IPR042108">
    <property type="entry name" value="GTPase_HflX_N_sf"/>
</dbReference>
<evidence type="ECO:0000256" key="3">
    <source>
        <dbReference type="ARBA" id="ARBA00022741"/>
    </source>
</evidence>
<dbReference type="Gene3D" id="3.40.50.11060">
    <property type="entry name" value="GTPase HflX, N-terminal domain"/>
    <property type="match status" value="1"/>
</dbReference>
<evidence type="ECO:0000256" key="2">
    <source>
        <dbReference type="ARBA" id="ARBA00022723"/>
    </source>
</evidence>
<dbReference type="STRING" id="44742.AXF13_02920"/>
<dbReference type="InterPro" id="IPR027417">
    <property type="entry name" value="P-loop_NTPase"/>
</dbReference>
<comment type="subcellular location">
    <subcellularLocation>
        <location evidence="6">Cytoplasm</location>
    </subcellularLocation>
    <text evidence="6">May associate with membranes.</text>
</comment>
<accession>A0A109W8Z8</accession>
<dbReference type="KEGG" id="dfi:AXF13_02920"/>
<dbReference type="HAMAP" id="MF_00900">
    <property type="entry name" value="GTPase_HflX"/>
    <property type="match status" value="1"/>
</dbReference>
<comment type="similarity">
    <text evidence="6">Belongs to the TRAFAC class OBG-HflX-like GTPase superfamily. HflX GTPase family.</text>
</comment>
<dbReference type="Gene3D" id="6.10.250.2860">
    <property type="match status" value="1"/>
</dbReference>
<reference evidence="10" key="1">
    <citation type="submission" date="2016-02" db="EMBL/GenBank/DDBJ databases">
        <authorList>
            <person name="Holder M.E."/>
            <person name="Ajami N.J."/>
            <person name="Petrosino J.F."/>
        </authorList>
    </citation>
    <scope>NUCLEOTIDE SEQUENCE [LARGE SCALE GENOMIC DNA]</scope>
    <source>
        <strain evidence="10">CCUG 45958</strain>
    </source>
</reference>
<evidence type="ECO:0000259" key="8">
    <source>
        <dbReference type="PROSITE" id="PS51705"/>
    </source>
</evidence>
<feature type="compositionally biased region" description="Basic and acidic residues" evidence="7">
    <location>
        <begin position="329"/>
        <end position="341"/>
    </location>
</feature>
<dbReference type="AlphaFoldDB" id="A0A109W8Z8"/>
<protein>
    <recommendedName>
        <fullName evidence="6">GTPase HflX</fullName>
    </recommendedName>
    <alternativeName>
        <fullName evidence="6">GTP-binding protein HflX</fullName>
    </alternativeName>
</protein>
<dbReference type="CDD" id="cd01878">
    <property type="entry name" value="HflX"/>
    <property type="match status" value="1"/>
</dbReference>
<dbReference type="SUPFAM" id="SSF52540">
    <property type="entry name" value="P-loop containing nucleoside triphosphate hydrolases"/>
    <property type="match status" value="1"/>
</dbReference>
<dbReference type="GO" id="GO:0043022">
    <property type="term" value="F:ribosome binding"/>
    <property type="evidence" value="ECO:0007669"/>
    <property type="project" value="TreeGrafter"/>
</dbReference>
<dbReference type="GO" id="GO:0005737">
    <property type="term" value="C:cytoplasm"/>
    <property type="evidence" value="ECO:0007669"/>
    <property type="project" value="UniProtKB-SubCell"/>
</dbReference>
<keyword evidence="5 6" id="KW-0342">GTP-binding</keyword>
<dbReference type="Pfam" id="PF13167">
    <property type="entry name" value="GTP-bdg_N"/>
    <property type="match status" value="1"/>
</dbReference>
<dbReference type="GO" id="GO:0003924">
    <property type="term" value="F:GTPase activity"/>
    <property type="evidence" value="ECO:0007669"/>
    <property type="project" value="UniProtKB-UniRule"/>
</dbReference>
<dbReference type="PRINTS" id="PR00326">
    <property type="entry name" value="GTP1OBG"/>
</dbReference>
<comment type="function">
    <text evidence="6">GTPase that associates with the 50S ribosomal subunit and may have a role during protein synthesis or ribosome biogenesis.</text>
</comment>
<dbReference type="GO" id="GO:0046872">
    <property type="term" value="F:metal ion binding"/>
    <property type="evidence" value="ECO:0007669"/>
    <property type="project" value="UniProtKB-KW"/>
</dbReference>
<evidence type="ECO:0000256" key="6">
    <source>
        <dbReference type="HAMAP-Rule" id="MF_00900"/>
    </source>
</evidence>
<dbReference type="InterPro" id="IPR032305">
    <property type="entry name" value="GTP-bd_M"/>
</dbReference>
<evidence type="ECO:0000256" key="1">
    <source>
        <dbReference type="ARBA" id="ARBA00022490"/>
    </source>
</evidence>
<proteinExistence type="inferred from homology"/>
<organism evidence="9 10">
    <name type="scientific">Desulfovibrio fairfieldensis</name>
    <dbReference type="NCBI Taxonomy" id="44742"/>
    <lineage>
        <taxon>Bacteria</taxon>
        <taxon>Pseudomonadati</taxon>
        <taxon>Thermodesulfobacteriota</taxon>
        <taxon>Desulfovibrionia</taxon>
        <taxon>Desulfovibrionales</taxon>
        <taxon>Desulfovibrionaceae</taxon>
        <taxon>Desulfovibrio</taxon>
    </lineage>
</organism>
<evidence type="ECO:0000313" key="9">
    <source>
        <dbReference type="EMBL" id="AMD89148.1"/>
    </source>
</evidence>
<evidence type="ECO:0000256" key="5">
    <source>
        <dbReference type="ARBA" id="ARBA00023134"/>
    </source>
</evidence>
<evidence type="ECO:0000256" key="7">
    <source>
        <dbReference type="SAM" id="MobiDB-lite"/>
    </source>
</evidence>
<dbReference type="PROSITE" id="PS51705">
    <property type="entry name" value="G_HFLX"/>
    <property type="match status" value="1"/>
</dbReference>
<dbReference type="Pfam" id="PF01926">
    <property type="entry name" value="MMR_HSR1"/>
    <property type="match status" value="1"/>
</dbReference>
<dbReference type="EMBL" id="CP014229">
    <property type="protein sequence ID" value="AMD89148.1"/>
    <property type="molecule type" value="Genomic_DNA"/>
</dbReference>
<name>A0A109W8Z8_9BACT</name>
<dbReference type="PANTHER" id="PTHR10229:SF0">
    <property type="entry name" value="GTP-BINDING PROTEIN 6-RELATED"/>
    <property type="match status" value="1"/>
</dbReference>
<dbReference type="RefSeq" id="WP_062251578.1">
    <property type="nucleotide sequence ID" value="NZ_CP014229.1"/>
</dbReference>
<keyword evidence="4" id="KW-0460">Magnesium</keyword>
<evidence type="ECO:0000256" key="4">
    <source>
        <dbReference type="ARBA" id="ARBA00022842"/>
    </source>
</evidence>
<dbReference type="PANTHER" id="PTHR10229">
    <property type="entry name" value="GTP-BINDING PROTEIN HFLX"/>
    <property type="match status" value="1"/>
</dbReference>
<dbReference type="FunFam" id="3.40.50.11060:FF:000001">
    <property type="entry name" value="GTPase HflX"/>
    <property type="match status" value="1"/>
</dbReference>
<dbReference type="NCBIfam" id="TIGR03156">
    <property type="entry name" value="GTP_HflX"/>
    <property type="match status" value="1"/>
</dbReference>
<dbReference type="Proteomes" id="UP000069241">
    <property type="component" value="Chromosome"/>
</dbReference>
<keyword evidence="10" id="KW-1185">Reference proteome</keyword>
<keyword evidence="2" id="KW-0479">Metal-binding</keyword>
<dbReference type="Pfam" id="PF16360">
    <property type="entry name" value="GTP-bdg_M"/>
    <property type="match status" value="1"/>
</dbReference>
<evidence type="ECO:0000313" key="10">
    <source>
        <dbReference type="Proteomes" id="UP000069241"/>
    </source>
</evidence>
<dbReference type="InterPro" id="IPR030394">
    <property type="entry name" value="G_HFLX_dom"/>
</dbReference>
<sequence length="549" mass="60858">MQGLKPSQLNALNRLFNRRFPAEDVYTIEQARELALLSRALGRQVGLLIDRKGRVQMVLVGEAGSILIPELPRGRTGQERLRGLRLLHTHLSPDGISQEDLMDMLFLRLDAVIALNVNPTGDPVQWQAAHLLPSGAAGKPYHLDAPQPWDRTAAQFTATAEALEEELARRGEDAREAADAPRALLVSVAAQPRILQERNLDELAELARTAGLTVAGRMAQRVAQVNPRLILGKGKVAELEVLALQGRAGMLVFDGELSPAQLHNLADITERKVIDRTQLILDIFAQHAVTRAGKLQVELAQLRYTQPRLVGKNRAMDRLMGGIGGRGPGETKLETDRRKSRERMARIRKELDQLRRQRAFTRARRSRQGIPLAALVGYTNAGKSTLLNRLTRSDVLVENKLFATLDPTTRRLRFPAEREIILADTVGFIRNLPKELMDAFRATLEELEAADLLVHVADASHPDLLQQISAVETILAEMELDRVPRLLVLNKWDQLAAPARAELADAFPLALPVSAKSGDGLNSLLEQLETDLLTRNRPPVIPDMPFSLN</sequence>
<dbReference type="InterPro" id="IPR016496">
    <property type="entry name" value="GTPase_HflX"/>
</dbReference>
<dbReference type="Gene3D" id="3.40.50.300">
    <property type="entry name" value="P-loop containing nucleotide triphosphate hydrolases"/>
    <property type="match status" value="1"/>
</dbReference>
<gene>
    <name evidence="6" type="primary">hflX</name>
    <name evidence="9" type="ORF">AXF13_02920</name>
</gene>
<keyword evidence="1 6" id="KW-0963">Cytoplasm</keyword>